<dbReference type="Pfam" id="PF02154">
    <property type="entry name" value="FliM"/>
    <property type="match status" value="1"/>
</dbReference>
<comment type="subcellular location">
    <subcellularLocation>
        <location evidence="1">Bacterial flagellum basal body</location>
    </subcellularLocation>
    <subcellularLocation>
        <location evidence="2">Cell membrane</location>
        <topology evidence="2">Peripheral membrane protein</topology>
    </subcellularLocation>
</comment>
<evidence type="ECO:0000256" key="5">
    <source>
        <dbReference type="ARBA" id="ARBA00022475"/>
    </source>
</evidence>
<comment type="caution">
    <text evidence="12">The sequence shown here is derived from an EMBL/GenBank/DDBJ whole genome shotgun (WGS) entry which is preliminary data.</text>
</comment>
<reference evidence="12" key="1">
    <citation type="submission" date="2019-04" db="EMBL/GenBank/DDBJ databases">
        <title>Evolution of Biomass-Degrading Anaerobic Consortia Revealed by Metagenomics.</title>
        <authorList>
            <person name="Peng X."/>
        </authorList>
    </citation>
    <scope>NUCLEOTIDE SEQUENCE</scope>
    <source>
        <strain evidence="12">SIG254</strain>
    </source>
</reference>
<evidence type="ECO:0000256" key="3">
    <source>
        <dbReference type="ARBA" id="ARBA00011049"/>
    </source>
</evidence>
<evidence type="ECO:0000256" key="4">
    <source>
        <dbReference type="ARBA" id="ARBA00021898"/>
    </source>
</evidence>
<keyword evidence="12" id="KW-0966">Cell projection</keyword>
<dbReference type="GO" id="GO:0009425">
    <property type="term" value="C:bacterial-type flagellum basal body"/>
    <property type="evidence" value="ECO:0007669"/>
    <property type="project" value="UniProtKB-SubCell"/>
</dbReference>
<evidence type="ECO:0000256" key="8">
    <source>
        <dbReference type="ARBA" id="ARBA00023136"/>
    </source>
</evidence>
<keyword evidence="7" id="KW-0283">Flagellar rotation</keyword>
<dbReference type="GO" id="GO:0003774">
    <property type="term" value="F:cytoskeletal motor activity"/>
    <property type="evidence" value="ECO:0007669"/>
    <property type="project" value="InterPro"/>
</dbReference>
<name>A0A927ZK13_9CLOT</name>
<dbReference type="InterPro" id="IPR036429">
    <property type="entry name" value="SpoA-like_sf"/>
</dbReference>
<evidence type="ECO:0000256" key="2">
    <source>
        <dbReference type="ARBA" id="ARBA00004202"/>
    </source>
</evidence>
<dbReference type="Gene3D" id="3.40.1550.10">
    <property type="entry name" value="CheC-like"/>
    <property type="match status" value="1"/>
</dbReference>
<keyword evidence="12" id="KW-0969">Cilium</keyword>
<dbReference type="InterPro" id="IPR001543">
    <property type="entry name" value="FliN-like_C"/>
</dbReference>
<evidence type="ECO:0000256" key="6">
    <source>
        <dbReference type="ARBA" id="ARBA00022500"/>
    </source>
</evidence>
<dbReference type="GO" id="GO:0050918">
    <property type="term" value="P:positive chemotaxis"/>
    <property type="evidence" value="ECO:0007669"/>
    <property type="project" value="TreeGrafter"/>
</dbReference>
<protein>
    <recommendedName>
        <fullName evidence="4 10">Flagellar motor switch protein FliM</fullName>
    </recommendedName>
</protein>
<dbReference type="NCBIfam" id="TIGR01397">
    <property type="entry name" value="fliM_switch"/>
    <property type="match status" value="1"/>
</dbReference>
<dbReference type="GO" id="GO:0005886">
    <property type="term" value="C:plasma membrane"/>
    <property type="evidence" value="ECO:0007669"/>
    <property type="project" value="UniProtKB-SubCell"/>
</dbReference>
<sequence length="331" mass="37349">MAETLSQSEIDALLSALSSGDLEPSDIEKDEENVKIKNYDFKRPQKFSKDVIRAVEVIHDNYARIVSNYLTAQLRSNVKVKIESVEQITYEEFIHSIPSTTVLNLFRMPPLDGQIILETNEEFVLRIFDVLAGGSGDKKPKFKELTDIEKNIIKHVNQEMISKLKLAWEDVMEVEPILDSIETNPALNQILAPNEPVALVTFSVDMFDTSLLINICIPYLSIEKVLDNLVIKNWFSTTDNEQGEEVKANINKTIKNVDVAMKAVLGETKISVNDFLNLFTGDIVTLDRSYDSTVDIYVEDELLFKAKPGLMGKNKAVQIIEYIDKGVENDG</sequence>
<dbReference type="PANTHER" id="PTHR30034">
    <property type="entry name" value="FLAGELLAR MOTOR SWITCH PROTEIN FLIM"/>
    <property type="match status" value="1"/>
</dbReference>
<dbReference type="SUPFAM" id="SSF101801">
    <property type="entry name" value="Surface presentation of antigens (SPOA)"/>
    <property type="match status" value="1"/>
</dbReference>
<evidence type="ECO:0000256" key="9">
    <source>
        <dbReference type="ARBA" id="ARBA00023143"/>
    </source>
</evidence>
<keyword evidence="12" id="KW-0282">Flagellum</keyword>
<keyword evidence="8" id="KW-0472">Membrane</keyword>
<dbReference type="Pfam" id="PF01052">
    <property type="entry name" value="FliMN_C"/>
    <property type="match status" value="1"/>
</dbReference>
<evidence type="ECO:0000259" key="11">
    <source>
        <dbReference type="Pfam" id="PF01052"/>
    </source>
</evidence>
<evidence type="ECO:0000256" key="10">
    <source>
        <dbReference type="NCBIfam" id="TIGR01397"/>
    </source>
</evidence>
<keyword evidence="6" id="KW-0145">Chemotaxis</keyword>
<keyword evidence="9" id="KW-0975">Bacterial flagellum</keyword>
<comment type="similarity">
    <text evidence="3">Belongs to the FliM family.</text>
</comment>
<accession>A0A927ZK13</accession>
<organism evidence="12 13">
    <name type="scientific">Clostridium sulfidigenes</name>
    <dbReference type="NCBI Taxonomy" id="318464"/>
    <lineage>
        <taxon>Bacteria</taxon>
        <taxon>Bacillati</taxon>
        <taxon>Bacillota</taxon>
        <taxon>Clostridia</taxon>
        <taxon>Eubacteriales</taxon>
        <taxon>Clostridiaceae</taxon>
        <taxon>Clostridium</taxon>
    </lineage>
</organism>
<dbReference type="Gene3D" id="2.30.330.10">
    <property type="entry name" value="SpoA-like"/>
    <property type="match status" value="1"/>
</dbReference>
<dbReference type="SUPFAM" id="SSF103039">
    <property type="entry name" value="CheC-like"/>
    <property type="match status" value="1"/>
</dbReference>
<dbReference type="PIRSF" id="PIRSF002888">
    <property type="entry name" value="FliM"/>
    <property type="match status" value="1"/>
</dbReference>
<dbReference type="AlphaFoldDB" id="A0A927ZK13"/>
<dbReference type="CDD" id="cd17908">
    <property type="entry name" value="FliM"/>
    <property type="match status" value="1"/>
</dbReference>
<dbReference type="PANTHER" id="PTHR30034:SF6">
    <property type="entry name" value="YOP PROTEINS TRANSLOCATION PROTEIN Q"/>
    <property type="match status" value="1"/>
</dbReference>
<dbReference type="EMBL" id="SVCM01000073">
    <property type="protein sequence ID" value="MBE6059819.1"/>
    <property type="molecule type" value="Genomic_DNA"/>
</dbReference>
<evidence type="ECO:0000256" key="7">
    <source>
        <dbReference type="ARBA" id="ARBA00022779"/>
    </source>
</evidence>
<dbReference type="Proteomes" id="UP000768462">
    <property type="component" value="Unassembled WGS sequence"/>
</dbReference>
<evidence type="ECO:0000313" key="12">
    <source>
        <dbReference type="EMBL" id="MBE6059819.1"/>
    </source>
</evidence>
<gene>
    <name evidence="12" type="primary">fliM</name>
    <name evidence="12" type="ORF">E7215_06555</name>
</gene>
<dbReference type="GO" id="GO:0071978">
    <property type="term" value="P:bacterial-type flagellum-dependent swarming motility"/>
    <property type="evidence" value="ECO:0007669"/>
    <property type="project" value="TreeGrafter"/>
</dbReference>
<feature type="domain" description="Flagellar motor switch protein FliN-like C-terminal" evidence="11">
    <location>
        <begin position="253"/>
        <end position="323"/>
    </location>
</feature>
<evidence type="ECO:0000313" key="13">
    <source>
        <dbReference type="Proteomes" id="UP000768462"/>
    </source>
</evidence>
<keyword evidence="5" id="KW-1003">Cell membrane</keyword>
<proteinExistence type="inferred from homology"/>
<dbReference type="InterPro" id="IPR001689">
    <property type="entry name" value="Flag_FliM"/>
</dbReference>
<dbReference type="InterPro" id="IPR028976">
    <property type="entry name" value="CheC-like_sf"/>
</dbReference>
<evidence type="ECO:0000256" key="1">
    <source>
        <dbReference type="ARBA" id="ARBA00004117"/>
    </source>
</evidence>
<dbReference type="PRINTS" id="PR00955">
    <property type="entry name" value="FLGMOTORFLIM"/>
</dbReference>